<proteinExistence type="predicted"/>
<accession>A0A2P2KHV0</accession>
<dbReference type="AlphaFoldDB" id="A0A2P2KHV0"/>
<dbReference type="EMBL" id="GGEC01024807">
    <property type="protein sequence ID" value="MBX05291.1"/>
    <property type="molecule type" value="Transcribed_RNA"/>
</dbReference>
<sequence length="91" mass="10681">MAPHFARNVKGSFIVHSLSLAFCHQKEKKKKTKKQRKNLPTTSTCQKLIFGINLMLLCNLYCQDSEKSVSYEKHYLFFLFPLYFKHGVTSY</sequence>
<evidence type="ECO:0000313" key="1">
    <source>
        <dbReference type="EMBL" id="MBX05291.1"/>
    </source>
</evidence>
<protein>
    <submittedName>
        <fullName evidence="1">V-type proton ATPase subunit F</fullName>
    </submittedName>
</protein>
<reference evidence="1" key="1">
    <citation type="submission" date="2018-02" db="EMBL/GenBank/DDBJ databases">
        <title>Rhizophora mucronata_Transcriptome.</title>
        <authorList>
            <person name="Meera S.P."/>
            <person name="Sreeshan A."/>
            <person name="Augustine A."/>
        </authorList>
    </citation>
    <scope>NUCLEOTIDE SEQUENCE</scope>
    <source>
        <tissue evidence="1">Leaf</tissue>
    </source>
</reference>
<name>A0A2P2KHV0_RHIMU</name>
<dbReference type="EMBL" id="GGEC01024809">
    <property type="protein sequence ID" value="MBX05293.1"/>
    <property type="molecule type" value="Transcribed_RNA"/>
</dbReference>
<organism evidence="1">
    <name type="scientific">Rhizophora mucronata</name>
    <name type="common">Asiatic mangrove</name>
    <dbReference type="NCBI Taxonomy" id="61149"/>
    <lineage>
        <taxon>Eukaryota</taxon>
        <taxon>Viridiplantae</taxon>
        <taxon>Streptophyta</taxon>
        <taxon>Embryophyta</taxon>
        <taxon>Tracheophyta</taxon>
        <taxon>Spermatophyta</taxon>
        <taxon>Magnoliopsida</taxon>
        <taxon>eudicotyledons</taxon>
        <taxon>Gunneridae</taxon>
        <taxon>Pentapetalae</taxon>
        <taxon>rosids</taxon>
        <taxon>fabids</taxon>
        <taxon>Malpighiales</taxon>
        <taxon>Rhizophoraceae</taxon>
        <taxon>Rhizophora</taxon>
    </lineage>
</organism>